<keyword evidence="3" id="KW-1185">Reference proteome</keyword>
<evidence type="ECO:0000313" key="3">
    <source>
        <dbReference type="Proteomes" id="UP000324585"/>
    </source>
</evidence>
<feature type="region of interest" description="Disordered" evidence="1">
    <location>
        <begin position="465"/>
        <end position="487"/>
    </location>
</feature>
<sequence length="563" mass="61880">MELPAARARAAAAAPADSRAMALAILSRMEAPQPPSRQLSKEKCVDLLMRSALESRAAVTQLIGQSASPDVGLVSQRDAECVQQHLANAVYEHQTPFRWKMDEWLAQFGVSDHHDTIAVHPCVLGTGSAELDAYLQLESWHWTHGSLVEVCGEAGAGKTQLGMCLALHSASASASKGMALILYSRKSFPSARLAQLAACSTPDVSVDPRTVWVEVVAHVHELIDKISRPSYWQQLRAMNVRVILVDDIASLFVDWRPETSAPAGADRTTSKRHERERWELRAAVAHALKQCAMHARAVLVVVNQVVHVPTELGGFSERNDGAGSKLRNEIHARRSAILRRGSMVPALGASWAHFVDIRIVLHRVRSTSTRTIQLQKTCFSERAERACMFVIEAGGLRVVPDADEDTTFECSGIDAEHENEDMIGAFGAVDEADGFVTNVASNGEGTFATCWDEYDENDIDAEIDMGEERHSEEGDKTARSPRDERQPSAAFFQSQIAHTLSSVDERTIQTTAAVHPRSKILAAGSTLPHASHEHHSQEELFTYSDRDDPKRPKHHCSDNPTHN</sequence>
<feature type="region of interest" description="Disordered" evidence="1">
    <location>
        <begin position="526"/>
        <end position="563"/>
    </location>
</feature>
<reference evidence="3" key="1">
    <citation type="journal article" date="2019" name="Nat. Commun.">
        <title>Expansion of phycobilisome linker gene families in mesophilic red algae.</title>
        <authorList>
            <person name="Lee J."/>
            <person name="Kim D."/>
            <person name="Bhattacharya D."/>
            <person name="Yoon H.S."/>
        </authorList>
    </citation>
    <scope>NUCLEOTIDE SEQUENCE [LARGE SCALE GENOMIC DNA]</scope>
    <source>
        <strain evidence="3">CCMP 1328</strain>
    </source>
</reference>
<dbReference type="GO" id="GO:0000722">
    <property type="term" value="P:telomere maintenance via recombination"/>
    <property type="evidence" value="ECO:0007669"/>
    <property type="project" value="TreeGrafter"/>
</dbReference>
<feature type="compositionally biased region" description="Basic and acidic residues" evidence="1">
    <location>
        <begin position="466"/>
        <end position="486"/>
    </location>
</feature>
<dbReference type="Gene3D" id="3.40.50.300">
    <property type="entry name" value="P-loop containing nucleotide triphosphate hydrolases"/>
    <property type="match status" value="1"/>
</dbReference>
<dbReference type="SUPFAM" id="SSF52540">
    <property type="entry name" value="P-loop containing nucleoside triphosphate hydrolases"/>
    <property type="match status" value="1"/>
</dbReference>
<comment type="caution">
    <text evidence="2">The sequence shown here is derived from an EMBL/GenBank/DDBJ whole genome shotgun (WGS) entry which is preliminary data.</text>
</comment>
<dbReference type="EMBL" id="VRMN01000014">
    <property type="protein sequence ID" value="KAA8491358.1"/>
    <property type="molecule type" value="Genomic_DNA"/>
</dbReference>
<dbReference type="OrthoDB" id="336321at2759"/>
<dbReference type="PANTHER" id="PTHR46487:SF1">
    <property type="entry name" value="DNA REPAIR PROTEIN XRCC3"/>
    <property type="match status" value="1"/>
</dbReference>
<dbReference type="InterPro" id="IPR027417">
    <property type="entry name" value="P-loop_NTPase"/>
</dbReference>
<accession>A0A5J4YJE8</accession>
<organism evidence="2 3">
    <name type="scientific">Porphyridium purpureum</name>
    <name type="common">Red alga</name>
    <name type="synonym">Porphyridium cruentum</name>
    <dbReference type="NCBI Taxonomy" id="35688"/>
    <lineage>
        <taxon>Eukaryota</taxon>
        <taxon>Rhodophyta</taxon>
        <taxon>Bangiophyceae</taxon>
        <taxon>Porphyridiales</taxon>
        <taxon>Porphyridiaceae</taxon>
        <taxon>Porphyridium</taxon>
    </lineage>
</organism>
<name>A0A5J4YJE8_PORPP</name>
<dbReference type="GO" id="GO:0045003">
    <property type="term" value="P:double-strand break repair via synthesis-dependent strand annealing"/>
    <property type="evidence" value="ECO:0007669"/>
    <property type="project" value="TreeGrafter"/>
</dbReference>
<gene>
    <name evidence="2" type="ORF">FVE85_7779</name>
</gene>
<evidence type="ECO:0000313" key="2">
    <source>
        <dbReference type="EMBL" id="KAA8491358.1"/>
    </source>
</evidence>
<dbReference type="PANTHER" id="PTHR46487">
    <property type="entry name" value="DNA REPAIR PROTEIN XRCC3"/>
    <property type="match status" value="1"/>
</dbReference>
<dbReference type="GO" id="GO:0090656">
    <property type="term" value="P:t-circle formation"/>
    <property type="evidence" value="ECO:0007669"/>
    <property type="project" value="TreeGrafter"/>
</dbReference>
<proteinExistence type="predicted"/>
<dbReference type="GO" id="GO:0000400">
    <property type="term" value="F:four-way junction DNA binding"/>
    <property type="evidence" value="ECO:0007669"/>
    <property type="project" value="TreeGrafter"/>
</dbReference>
<dbReference type="GO" id="GO:0071140">
    <property type="term" value="P:resolution of mitotic recombination intermediates"/>
    <property type="evidence" value="ECO:0007669"/>
    <property type="project" value="TreeGrafter"/>
</dbReference>
<dbReference type="Proteomes" id="UP000324585">
    <property type="component" value="Unassembled WGS sequence"/>
</dbReference>
<feature type="compositionally biased region" description="Basic and acidic residues" evidence="1">
    <location>
        <begin position="530"/>
        <end position="550"/>
    </location>
</feature>
<protein>
    <submittedName>
        <fullName evidence="2">DNA repair protein XRCC3-like</fullName>
    </submittedName>
</protein>
<dbReference type="AlphaFoldDB" id="A0A5J4YJE8"/>
<evidence type="ECO:0000256" key="1">
    <source>
        <dbReference type="SAM" id="MobiDB-lite"/>
    </source>
</evidence>
<dbReference type="GO" id="GO:0005657">
    <property type="term" value="C:replication fork"/>
    <property type="evidence" value="ECO:0007669"/>
    <property type="project" value="TreeGrafter"/>
</dbReference>
<dbReference type="GO" id="GO:0033065">
    <property type="term" value="C:Rad51C-XRCC3 complex"/>
    <property type="evidence" value="ECO:0007669"/>
    <property type="project" value="TreeGrafter"/>
</dbReference>